<evidence type="ECO:0000313" key="4">
    <source>
        <dbReference type="Proteomes" id="UP000632740"/>
    </source>
</evidence>
<dbReference type="AlphaFoldDB" id="A0A919P5J4"/>
<dbReference type="InterPro" id="IPR005545">
    <property type="entry name" value="YCII"/>
</dbReference>
<protein>
    <recommendedName>
        <fullName evidence="2">YCII-related domain-containing protein</fullName>
    </recommendedName>
</protein>
<sequence>MAQYLLSVMEPTGGTPDPDLLRQVVQDVEALDRTMHDEGVWVFAGGLHSPSTATVLRAQDGQVVVTDGPFAEGKEHLGGFSVIDVDDLDAALEWGRRLAVATTLPIEVRPFRS</sequence>
<organism evidence="3 4">
    <name type="scientific">Cellulomonas chitinilytica</name>
    <dbReference type="NCBI Taxonomy" id="398759"/>
    <lineage>
        <taxon>Bacteria</taxon>
        <taxon>Bacillati</taxon>
        <taxon>Actinomycetota</taxon>
        <taxon>Actinomycetes</taxon>
        <taxon>Micrococcales</taxon>
        <taxon>Cellulomonadaceae</taxon>
        <taxon>Cellulomonas</taxon>
    </lineage>
</organism>
<dbReference type="Proteomes" id="UP000632740">
    <property type="component" value="Unassembled WGS sequence"/>
</dbReference>
<dbReference type="InterPro" id="IPR011008">
    <property type="entry name" value="Dimeric_a/b-barrel"/>
</dbReference>
<dbReference type="EMBL" id="BONK01000009">
    <property type="protein sequence ID" value="GIG22021.1"/>
    <property type="molecule type" value="Genomic_DNA"/>
</dbReference>
<dbReference type="PANTHER" id="PTHR35174">
    <property type="entry name" value="BLL7171 PROTEIN-RELATED"/>
    <property type="match status" value="1"/>
</dbReference>
<dbReference type="PANTHER" id="PTHR35174:SF3">
    <property type="entry name" value="BLL7171 PROTEIN"/>
    <property type="match status" value="1"/>
</dbReference>
<keyword evidence="4" id="KW-1185">Reference proteome</keyword>
<dbReference type="Gene3D" id="3.30.70.1060">
    <property type="entry name" value="Dimeric alpha+beta barrel"/>
    <property type="match status" value="1"/>
</dbReference>
<name>A0A919P5J4_9CELL</name>
<comment type="similarity">
    <text evidence="1">Belongs to the YciI family.</text>
</comment>
<gene>
    <name evidence="3" type="ORF">Cch01nite_27450</name>
</gene>
<evidence type="ECO:0000313" key="3">
    <source>
        <dbReference type="EMBL" id="GIG22021.1"/>
    </source>
</evidence>
<comment type="caution">
    <text evidence="3">The sequence shown here is derived from an EMBL/GenBank/DDBJ whole genome shotgun (WGS) entry which is preliminary data.</text>
</comment>
<proteinExistence type="inferred from homology"/>
<reference evidence="3" key="1">
    <citation type="submission" date="2021-01" db="EMBL/GenBank/DDBJ databases">
        <title>Whole genome shotgun sequence of Cellulomonas chitinilytica NBRC 110799.</title>
        <authorList>
            <person name="Komaki H."/>
            <person name="Tamura T."/>
        </authorList>
    </citation>
    <scope>NUCLEOTIDE SEQUENCE</scope>
    <source>
        <strain evidence="3">NBRC 110799</strain>
    </source>
</reference>
<evidence type="ECO:0000259" key="2">
    <source>
        <dbReference type="Pfam" id="PF03795"/>
    </source>
</evidence>
<dbReference type="Pfam" id="PF03795">
    <property type="entry name" value="YCII"/>
    <property type="match status" value="1"/>
</dbReference>
<feature type="domain" description="YCII-related" evidence="2">
    <location>
        <begin position="22"/>
        <end position="102"/>
    </location>
</feature>
<dbReference type="SUPFAM" id="SSF54909">
    <property type="entry name" value="Dimeric alpha+beta barrel"/>
    <property type="match status" value="1"/>
</dbReference>
<evidence type="ECO:0000256" key="1">
    <source>
        <dbReference type="ARBA" id="ARBA00007689"/>
    </source>
</evidence>
<accession>A0A919P5J4</accession>
<dbReference type="RefSeq" id="WP_203755813.1">
    <property type="nucleotide sequence ID" value="NZ_BONK01000009.1"/>
</dbReference>